<evidence type="ECO:0000313" key="8">
    <source>
        <dbReference type="EMBL" id="KAK4184538.1"/>
    </source>
</evidence>
<keyword evidence="9" id="KW-1185">Reference proteome</keyword>
<feature type="domain" description="WSC" evidence="7">
    <location>
        <begin position="1"/>
        <end position="87"/>
    </location>
</feature>
<evidence type="ECO:0000256" key="3">
    <source>
        <dbReference type="ARBA" id="ARBA00022729"/>
    </source>
</evidence>
<protein>
    <submittedName>
        <fullName evidence="8">Fungistatic metabolite</fullName>
    </submittedName>
</protein>
<dbReference type="PANTHER" id="PTHR24269:SF16">
    <property type="entry name" value="PROTEIN SLG1"/>
    <property type="match status" value="1"/>
</dbReference>
<reference evidence="8" key="1">
    <citation type="journal article" date="2023" name="Mol. Phylogenet. Evol.">
        <title>Genome-scale phylogeny and comparative genomics of the fungal order Sordariales.</title>
        <authorList>
            <person name="Hensen N."/>
            <person name="Bonometti L."/>
            <person name="Westerberg I."/>
            <person name="Brannstrom I.O."/>
            <person name="Guillou S."/>
            <person name="Cros-Aarteil S."/>
            <person name="Calhoun S."/>
            <person name="Haridas S."/>
            <person name="Kuo A."/>
            <person name="Mondo S."/>
            <person name="Pangilinan J."/>
            <person name="Riley R."/>
            <person name="LaButti K."/>
            <person name="Andreopoulos B."/>
            <person name="Lipzen A."/>
            <person name="Chen C."/>
            <person name="Yan M."/>
            <person name="Daum C."/>
            <person name="Ng V."/>
            <person name="Clum A."/>
            <person name="Steindorff A."/>
            <person name="Ohm R.A."/>
            <person name="Martin F."/>
            <person name="Silar P."/>
            <person name="Natvig D.O."/>
            <person name="Lalanne C."/>
            <person name="Gautier V."/>
            <person name="Ament-Velasquez S.L."/>
            <person name="Kruys A."/>
            <person name="Hutchinson M.I."/>
            <person name="Powell A.J."/>
            <person name="Barry K."/>
            <person name="Miller A.N."/>
            <person name="Grigoriev I.V."/>
            <person name="Debuchy R."/>
            <person name="Gladieux P."/>
            <person name="Hiltunen Thoren M."/>
            <person name="Johannesson H."/>
        </authorList>
    </citation>
    <scope>NUCLEOTIDE SEQUENCE</scope>
    <source>
        <strain evidence="8">PSN309</strain>
    </source>
</reference>
<feature type="domain" description="WSC" evidence="7">
    <location>
        <begin position="100"/>
        <end position="191"/>
    </location>
</feature>
<dbReference type="GO" id="GO:0005886">
    <property type="term" value="C:plasma membrane"/>
    <property type="evidence" value="ECO:0007669"/>
    <property type="project" value="TreeGrafter"/>
</dbReference>
<keyword evidence="3" id="KW-0732">Signal</keyword>
<evidence type="ECO:0000259" key="7">
    <source>
        <dbReference type="PROSITE" id="PS51212"/>
    </source>
</evidence>
<evidence type="ECO:0000256" key="1">
    <source>
        <dbReference type="ARBA" id="ARBA00004167"/>
    </source>
</evidence>
<gene>
    <name evidence="8" type="ORF">QBC35DRAFT_367231</name>
</gene>
<dbReference type="InterPro" id="IPR002889">
    <property type="entry name" value="WSC_carb-bd"/>
</dbReference>
<dbReference type="SMART" id="SM00321">
    <property type="entry name" value="WSC"/>
    <property type="match status" value="2"/>
</dbReference>
<dbReference type="Proteomes" id="UP001302126">
    <property type="component" value="Unassembled WGS sequence"/>
</dbReference>
<dbReference type="PROSITE" id="PS51212">
    <property type="entry name" value="WSC"/>
    <property type="match status" value="2"/>
</dbReference>
<evidence type="ECO:0000256" key="2">
    <source>
        <dbReference type="ARBA" id="ARBA00022692"/>
    </source>
</evidence>
<dbReference type="InterPro" id="IPR051836">
    <property type="entry name" value="Kremen_rcpt"/>
</dbReference>
<keyword evidence="6" id="KW-0325">Glycoprotein</keyword>
<evidence type="ECO:0000256" key="5">
    <source>
        <dbReference type="ARBA" id="ARBA00023136"/>
    </source>
</evidence>
<evidence type="ECO:0000256" key="4">
    <source>
        <dbReference type="ARBA" id="ARBA00022989"/>
    </source>
</evidence>
<name>A0AAN7AES3_9PEZI</name>
<comment type="caution">
    <text evidence="8">The sequence shown here is derived from an EMBL/GenBank/DDBJ whole genome shotgun (WGS) entry which is preliminary data.</text>
</comment>
<dbReference type="AlphaFoldDB" id="A0AAN7AES3"/>
<dbReference type="EMBL" id="MU864484">
    <property type="protein sequence ID" value="KAK4184538.1"/>
    <property type="molecule type" value="Genomic_DNA"/>
</dbReference>
<proteinExistence type="predicted"/>
<keyword evidence="5" id="KW-0472">Membrane</keyword>
<keyword evidence="4" id="KW-1133">Transmembrane helix</keyword>
<accession>A0AAN7AES3</accession>
<keyword evidence="2" id="KW-0812">Transmembrane</keyword>
<sequence>CWQEPSTGGRLLRGSSTAADDMTLDKCATFCSAWPYFGTEYGRECYCGLFVSSGGAAAPLADCSFPCAGDATQNCGAGNRVSLYYHKTKPRPESPSTLGDSTRFGCLTDSRDGRTLSVAGPASDDMTLESCATFCAGYKFWGVEYGRECYCGNEMLQTAVQVENSECDMLCLGNSAELCGAGDRVMVYARD</sequence>
<reference evidence="8" key="2">
    <citation type="submission" date="2023-05" db="EMBL/GenBank/DDBJ databases">
        <authorList>
            <consortium name="Lawrence Berkeley National Laboratory"/>
            <person name="Steindorff A."/>
            <person name="Hensen N."/>
            <person name="Bonometti L."/>
            <person name="Westerberg I."/>
            <person name="Brannstrom I.O."/>
            <person name="Guillou S."/>
            <person name="Cros-Aarteil S."/>
            <person name="Calhoun S."/>
            <person name="Haridas S."/>
            <person name="Kuo A."/>
            <person name="Mondo S."/>
            <person name="Pangilinan J."/>
            <person name="Riley R."/>
            <person name="Labutti K."/>
            <person name="Andreopoulos B."/>
            <person name="Lipzen A."/>
            <person name="Chen C."/>
            <person name="Yanf M."/>
            <person name="Daum C."/>
            <person name="Ng V."/>
            <person name="Clum A."/>
            <person name="Ohm R."/>
            <person name="Martin F."/>
            <person name="Silar P."/>
            <person name="Natvig D."/>
            <person name="Lalanne C."/>
            <person name="Gautier V."/>
            <person name="Ament-Velasquez S.L."/>
            <person name="Kruys A."/>
            <person name="Hutchinson M.I."/>
            <person name="Powell A.J."/>
            <person name="Barry K."/>
            <person name="Miller A.N."/>
            <person name="Grigoriev I.V."/>
            <person name="Debuchy R."/>
            <person name="Gladieux P."/>
            <person name="Thoren M.H."/>
            <person name="Johannesson H."/>
        </authorList>
    </citation>
    <scope>NUCLEOTIDE SEQUENCE</scope>
    <source>
        <strain evidence="8">PSN309</strain>
    </source>
</reference>
<feature type="non-terminal residue" evidence="8">
    <location>
        <position position="1"/>
    </location>
</feature>
<organism evidence="8 9">
    <name type="scientific">Podospora australis</name>
    <dbReference type="NCBI Taxonomy" id="1536484"/>
    <lineage>
        <taxon>Eukaryota</taxon>
        <taxon>Fungi</taxon>
        <taxon>Dikarya</taxon>
        <taxon>Ascomycota</taxon>
        <taxon>Pezizomycotina</taxon>
        <taxon>Sordariomycetes</taxon>
        <taxon>Sordariomycetidae</taxon>
        <taxon>Sordariales</taxon>
        <taxon>Podosporaceae</taxon>
        <taxon>Podospora</taxon>
    </lineage>
</organism>
<dbReference type="Pfam" id="PF01822">
    <property type="entry name" value="WSC"/>
    <property type="match status" value="2"/>
</dbReference>
<feature type="non-terminal residue" evidence="8">
    <location>
        <position position="191"/>
    </location>
</feature>
<evidence type="ECO:0000256" key="6">
    <source>
        <dbReference type="ARBA" id="ARBA00023180"/>
    </source>
</evidence>
<evidence type="ECO:0000313" key="9">
    <source>
        <dbReference type="Proteomes" id="UP001302126"/>
    </source>
</evidence>
<comment type="subcellular location">
    <subcellularLocation>
        <location evidence="1">Membrane</location>
        <topology evidence="1">Single-pass membrane protein</topology>
    </subcellularLocation>
</comment>
<dbReference type="PANTHER" id="PTHR24269">
    <property type="entry name" value="KREMEN PROTEIN"/>
    <property type="match status" value="1"/>
</dbReference>